<feature type="chain" id="PRO_5046926913" evidence="1">
    <location>
        <begin position="20"/>
        <end position="108"/>
    </location>
</feature>
<feature type="signal peptide" evidence="1">
    <location>
        <begin position="1"/>
        <end position="19"/>
    </location>
</feature>
<proteinExistence type="predicted"/>
<dbReference type="EMBL" id="BAABGY010000018">
    <property type="protein sequence ID" value="GAA4343946.1"/>
    <property type="molecule type" value="Genomic_DNA"/>
</dbReference>
<keyword evidence="3" id="KW-1185">Reference proteome</keyword>
<dbReference type="RefSeq" id="WP_345258224.1">
    <property type="nucleotide sequence ID" value="NZ_BAABGY010000018.1"/>
</dbReference>
<accession>A0ABP8HSX3</accession>
<reference evidence="3" key="1">
    <citation type="journal article" date="2019" name="Int. J. Syst. Evol. Microbiol.">
        <title>The Global Catalogue of Microorganisms (GCM) 10K type strain sequencing project: providing services to taxonomists for standard genome sequencing and annotation.</title>
        <authorList>
            <consortium name="The Broad Institute Genomics Platform"/>
            <consortium name="The Broad Institute Genome Sequencing Center for Infectious Disease"/>
            <person name="Wu L."/>
            <person name="Ma J."/>
        </authorList>
    </citation>
    <scope>NUCLEOTIDE SEQUENCE [LARGE SCALE GENOMIC DNA]</scope>
    <source>
        <strain evidence="3">JCM 17919</strain>
    </source>
</reference>
<keyword evidence="1" id="KW-0732">Signal</keyword>
<evidence type="ECO:0000313" key="2">
    <source>
        <dbReference type="EMBL" id="GAA4343946.1"/>
    </source>
</evidence>
<dbReference type="Proteomes" id="UP001501725">
    <property type="component" value="Unassembled WGS sequence"/>
</dbReference>
<sequence length="108" mass="11908">MIKFLTATAALGLLLGVAACSEKSEDLTSIVNHKGSVETGIQVEDLDASRKVLVTTHKVWVRDTVYRTLVYRDTLPALGTMTTEAENEDGDTKTVSVERDYEIYITVK</sequence>
<evidence type="ECO:0000256" key="1">
    <source>
        <dbReference type="SAM" id="SignalP"/>
    </source>
</evidence>
<name>A0ABP8HSX3_9BACT</name>
<gene>
    <name evidence="2" type="ORF">GCM10023184_44640</name>
</gene>
<organism evidence="2 3">
    <name type="scientific">Flaviaesturariibacter amylovorans</name>
    <dbReference type="NCBI Taxonomy" id="1084520"/>
    <lineage>
        <taxon>Bacteria</taxon>
        <taxon>Pseudomonadati</taxon>
        <taxon>Bacteroidota</taxon>
        <taxon>Chitinophagia</taxon>
        <taxon>Chitinophagales</taxon>
        <taxon>Chitinophagaceae</taxon>
        <taxon>Flaviaestuariibacter</taxon>
    </lineage>
</organism>
<protein>
    <submittedName>
        <fullName evidence="2">Uncharacterized protein</fullName>
    </submittedName>
</protein>
<evidence type="ECO:0000313" key="3">
    <source>
        <dbReference type="Proteomes" id="UP001501725"/>
    </source>
</evidence>
<comment type="caution">
    <text evidence="2">The sequence shown here is derived from an EMBL/GenBank/DDBJ whole genome shotgun (WGS) entry which is preliminary data.</text>
</comment>
<dbReference type="PROSITE" id="PS51257">
    <property type="entry name" value="PROKAR_LIPOPROTEIN"/>
    <property type="match status" value="1"/>
</dbReference>